<accession>A0A915E0F1</accession>
<dbReference type="AlphaFoldDB" id="A0A915E0F1"/>
<evidence type="ECO:0000313" key="2">
    <source>
        <dbReference type="WBParaSite" id="jg24588"/>
    </source>
</evidence>
<name>A0A915E0F1_9BILA</name>
<protein>
    <submittedName>
        <fullName evidence="2">Uncharacterized protein</fullName>
    </submittedName>
</protein>
<keyword evidence="1" id="KW-1185">Reference proteome</keyword>
<evidence type="ECO:0000313" key="1">
    <source>
        <dbReference type="Proteomes" id="UP000887574"/>
    </source>
</evidence>
<organism evidence="1 2">
    <name type="scientific">Ditylenchus dipsaci</name>
    <dbReference type="NCBI Taxonomy" id="166011"/>
    <lineage>
        <taxon>Eukaryota</taxon>
        <taxon>Metazoa</taxon>
        <taxon>Ecdysozoa</taxon>
        <taxon>Nematoda</taxon>
        <taxon>Chromadorea</taxon>
        <taxon>Rhabditida</taxon>
        <taxon>Tylenchina</taxon>
        <taxon>Tylenchomorpha</taxon>
        <taxon>Sphaerularioidea</taxon>
        <taxon>Anguinidae</taxon>
        <taxon>Anguininae</taxon>
        <taxon>Ditylenchus</taxon>
    </lineage>
</organism>
<dbReference type="Proteomes" id="UP000887574">
    <property type="component" value="Unplaced"/>
</dbReference>
<proteinExistence type="predicted"/>
<reference evidence="2" key="1">
    <citation type="submission" date="2022-11" db="UniProtKB">
        <authorList>
            <consortium name="WormBaseParasite"/>
        </authorList>
    </citation>
    <scope>IDENTIFICATION</scope>
</reference>
<sequence length="158" mass="16755">MTTTTSFFDTNLYSKNIAPAFVIVLVVGIHSAGNSLSSATERSSAASILLPQSAFNSAEQDAGALLKQKKKISISLMVNAASLPATPSSQDTAICSRVDCSQHGACLNCQFPAKCRYGEVVELNCTTKASALVYKPSKKRLFVGIAGRLQNMSMCARN</sequence>
<dbReference type="WBParaSite" id="jg24588">
    <property type="protein sequence ID" value="jg24588"/>
    <property type="gene ID" value="jg24588"/>
</dbReference>